<keyword evidence="10" id="KW-0460">Magnesium</keyword>
<dbReference type="Pfam" id="PF17831">
    <property type="entry name" value="PDH_E1_M"/>
    <property type="match status" value="1"/>
</dbReference>
<name>W0QA14_9PAST</name>
<keyword evidence="5 9" id="KW-0560">Oxidoreductase</keyword>
<dbReference type="InterPro" id="IPR055152">
    <property type="entry name" value="Transketolase-like_C_2"/>
</dbReference>
<dbReference type="HOGENOM" id="CLU_009154_2_0_6"/>
<dbReference type="InterPro" id="IPR035807">
    <property type="entry name" value="PDC_E1_N"/>
</dbReference>
<evidence type="ECO:0000256" key="10">
    <source>
        <dbReference type="PIRSR" id="PIRSR000156-1"/>
    </source>
</evidence>
<dbReference type="AlphaFoldDB" id="W0QA14"/>
<feature type="domain" description="Transketolase-like C-terminal" evidence="13">
    <location>
        <begin position="710"/>
        <end position="843"/>
    </location>
</feature>
<dbReference type="NCBIfam" id="TIGR00759">
    <property type="entry name" value="aceE"/>
    <property type="match status" value="1"/>
</dbReference>
<evidence type="ECO:0000259" key="13">
    <source>
        <dbReference type="Pfam" id="PF22613"/>
    </source>
</evidence>
<evidence type="ECO:0000256" key="5">
    <source>
        <dbReference type="ARBA" id="ARBA00023002"/>
    </source>
</evidence>
<dbReference type="RefSeq" id="WP_025217119.1">
    <property type="nucleotide sequence ID" value="NZ_CP006943.1"/>
</dbReference>
<dbReference type="eggNOG" id="COG2609">
    <property type="taxonomic scope" value="Bacteria"/>
</dbReference>
<dbReference type="InterPro" id="IPR009014">
    <property type="entry name" value="Transketo_C/PFOR_II"/>
</dbReference>
<evidence type="ECO:0000313" key="14">
    <source>
        <dbReference type="EMBL" id="AHG75381.1"/>
    </source>
</evidence>
<evidence type="ECO:0000256" key="9">
    <source>
        <dbReference type="PIRNR" id="PIRNR000156"/>
    </source>
</evidence>
<dbReference type="Pfam" id="PF00456">
    <property type="entry name" value="Transketolase_N"/>
    <property type="match status" value="1"/>
</dbReference>
<gene>
    <name evidence="14" type="ORF">X808_8580</name>
</gene>
<evidence type="ECO:0000259" key="12">
    <source>
        <dbReference type="Pfam" id="PF17831"/>
    </source>
</evidence>
<dbReference type="EMBL" id="CP006943">
    <property type="protein sequence ID" value="AHG75381.1"/>
    <property type="molecule type" value="Genomic_DNA"/>
</dbReference>
<evidence type="ECO:0000259" key="11">
    <source>
        <dbReference type="Pfam" id="PF00456"/>
    </source>
</evidence>
<evidence type="ECO:0000256" key="3">
    <source>
        <dbReference type="ARBA" id="ARBA00012281"/>
    </source>
</evidence>
<comment type="function">
    <text evidence="2 9">Component of the pyruvate dehydrogenase (PDH) complex, that catalyzes the overall conversion of pyruvate to acetyl-CoA and CO(2).</text>
</comment>
<dbReference type="FunFam" id="3.40.50.970:FF:000009">
    <property type="entry name" value="Pyruvate dehydrogenase E1 component"/>
    <property type="match status" value="1"/>
</dbReference>
<feature type="domain" description="Pyruvate dehydrogenase E1 component middle" evidence="12">
    <location>
        <begin position="487"/>
        <end position="696"/>
    </location>
</feature>
<dbReference type="EC" id="1.2.4.1" evidence="3 9"/>
<dbReference type="OrthoDB" id="9759664at2"/>
<evidence type="ECO:0000256" key="2">
    <source>
        <dbReference type="ARBA" id="ARBA00003157"/>
    </source>
</evidence>
<dbReference type="InterPro" id="IPR005474">
    <property type="entry name" value="Transketolase_N"/>
</dbReference>
<dbReference type="Proteomes" id="UP000066995">
    <property type="component" value="Chromosome"/>
</dbReference>
<evidence type="ECO:0000256" key="7">
    <source>
        <dbReference type="ARBA" id="ARBA00023317"/>
    </source>
</evidence>
<dbReference type="STRING" id="1433287.X808_8580"/>
<dbReference type="Gene3D" id="3.40.50.970">
    <property type="match status" value="2"/>
</dbReference>
<dbReference type="Pfam" id="PF22613">
    <property type="entry name" value="Transketolase_C_1"/>
    <property type="match status" value="1"/>
</dbReference>
<comment type="catalytic activity">
    <reaction evidence="8 9">
        <text>N(6)-[(R)-lipoyl]-L-lysyl-[protein] + pyruvate + H(+) = N(6)-[(R)-S(8)-acetyldihydrolipoyl]-L-lysyl-[protein] + CO2</text>
        <dbReference type="Rhea" id="RHEA:19189"/>
        <dbReference type="Rhea" id="RHEA-COMP:10474"/>
        <dbReference type="Rhea" id="RHEA-COMP:10478"/>
        <dbReference type="ChEBI" id="CHEBI:15361"/>
        <dbReference type="ChEBI" id="CHEBI:15378"/>
        <dbReference type="ChEBI" id="CHEBI:16526"/>
        <dbReference type="ChEBI" id="CHEBI:83099"/>
        <dbReference type="ChEBI" id="CHEBI:83111"/>
        <dbReference type="EC" id="1.2.4.1"/>
    </reaction>
</comment>
<dbReference type="PATRIC" id="fig|1433287.3.peg.855"/>
<keyword evidence="7 9" id="KW-0670">Pyruvate</keyword>
<dbReference type="InterPro" id="IPR004660">
    <property type="entry name" value="PDH_E1"/>
</dbReference>
<organism evidence="14 15">
    <name type="scientific">Mannheimia varigena USDA-ARS-USMARC-1296</name>
    <dbReference type="NCBI Taxonomy" id="1433287"/>
    <lineage>
        <taxon>Bacteria</taxon>
        <taxon>Pseudomonadati</taxon>
        <taxon>Pseudomonadota</taxon>
        <taxon>Gammaproteobacteria</taxon>
        <taxon>Pasteurellales</taxon>
        <taxon>Pasteurellaceae</taxon>
        <taxon>Mannheimia</taxon>
    </lineage>
</organism>
<feature type="binding site" evidence="10">
    <location>
        <position position="262"/>
    </location>
    <ligand>
        <name>Mg(2+)</name>
        <dbReference type="ChEBI" id="CHEBI:18420"/>
    </ligand>
</feature>
<dbReference type="GO" id="GO:0000287">
    <property type="term" value="F:magnesium ion binding"/>
    <property type="evidence" value="ECO:0007669"/>
    <property type="project" value="UniProtKB-ARBA"/>
</dbReference>
<evidence type="ECO:0000313" key="15">
    <source>
        <dbReference type="Proteomes" id="UP000066995"/>
    </source>
</evidence>
<keyword evidence="15" id="KW-1185">Reference proteome</keyword>
<dbReference type="InterPro" id="IPR041621">
    <property type="entry name" value="PDH_E1_M"/>
</dbReference>
<evidence type="ECO:0000256" key="1">
    <source>
        <dbReference type="ARBA" id="ARBA00001964"/>
    </source>
</evidence>
<keyword evidence="6 9" id="KW-0786">Thiamine pyrophosphate</keyword>
<sequence>MSENLRNDVDPIETQDWLASLDSLIREEGLERAQFIVEQVISQARAGGVALPTGVTTDYVNTIPVSEQPAYPGDHKIERRIRSAVRWNAIASVLRSQKKDLDLGGHISTFQSAATMYEVCFNHFFKAPTEKNGGDLVFFQGHAAPGMYGRAFLEGRITEEQMDNFRQEAFVDGLSSYPHPKLMPEFWQFSTVSMGLGPVNAIYQARFLKYLEHRGLKDTADQKVYAFLGDGEMDEIESKGALAFAGREKLNNLIFTVSCNLQRLDGPVNGNGKIVQELEGVFTGAGWEVIKVLWGSEWDKLFAKDTSGKLAQLMMEVLDGDYLTFKSKNGAYVREHFFGRYPETAALVADMTDDEIWALRRGAHDSEKLYAAYAKAQKSDKPVVILAQQVKGYRIPEAESKNTAHQSKKMSLESLKGFRDYFELPLTDEQVENLEYIKFAEGSEEYNYLHAKRKDLNGYVPVRKPKFTVEFKVPELSEFQALLDEQPRGISTTMAFSRVLNTLLKDKNIGKQIVPIIADEARTFGMEGLFRQIGIYNPFGQNYVPSDRDLVAYYREAKDGQVLQEGINELGATASWVAAATSYSVSNLPMIPFFIYYSMFGFQRVGDMMWLAGDQLARGFMIGGTSGRTTLNGEGLQHEDGHSHIQAGVIPNCVTYDPAFAFEVAVIVQDGIRRMYGEAQEDVFYYITTLNEITDQPAMPAGAEEGIRKGLYKFETVEGKGKGHVQLLSSGAIMRHVRLAAQILANDYGVTADVFSAPSFNELGRDGADAARWNLLHPTEEQRIPYVAQVLKDFPTVASTDYMKLYAEQIRAYVPSKHYHVLGTDGFGRSDSRANLREHFEVDERYVVVAALTQLAKAGTIEMSVVADAIKKFGLNVDRINPLYA</sequence>
<dbReference type="InterPro" id="IPR051157">
    <property type="entry name" value="PDH/Transketolase"/>
</dbReference>
<accession>W0QA14</accession>
<dbReference type="PANTHER" id="PTHR43825:SF3">
    <property type="entry name" value="PYRUVATE DEHYDROGENASE E1 COMPONENT"/>
    <property type="match status" value="1"/>
</dbReference>
<comment type="cofactor">
    <cofactor evidence="1 9">
        <name>thiamine diphosphate</name>
        <dbReference type="ChEBI" id="CHEBI:58937"/>
    </cofactor>
</comment>
<dbReference type="Gene3D" id="3.40.50.920">
    <property type="match status" value="1"/>
</dbReference>
<dbReference type="GO" id="GO:0004739">
    <property type="term" value="F:pyruvate dehydrogenase (acetyl-transferring) activity"/>
    <property type="evidence" value="ECO:0007669"/>
    <property type="project" value="UniProtKB-EC"/>
</dbReference>
<evidence type="ECO:0000256" key="4">
    <source>
        <dbReference type="ARBA" id="ARBA00017172"/>
    </source>
</evidence>
<reference evidence="14 15" key="1">
    <citation type="submission" date="2013-12" db="EMBL/GenBank/DDBJ databases">
        <title>Annotation of the Mannheimia varigena USDA-ARS-USMARC-1296 complete genome.</title>
        <authorList>
            <person name="Harhay G.P."/>
            <person name="Clawson M.L."/>
            <person name="Murray R.W."/>
            <person name="Lubbers B.V."/>
            <person name="Heaton M.P."/>
            <person name="Chitko-Mckown C.G."/>
            <person name="Harhay D.M."/>
            <person name="Smith T.P.L."/>
        </authorList>
    </citation>
    <scope>NUCLEOTIDE SEQUENCE [LARGE SCALE GENOMIC DNA]</scope>
    <source>
        <strain evidence="14 15">USDA-ARS-USMARC-1296</strain>
    </source>
</reference>
<dbReference type="SUPFAM" id="SSF52518">
    <property type="entry name" value="Thiamin diphosphate-binding fold (THDP-binding)"/>
    <property type="match status" value="2"/>
</dbReference>
<dbReference type="PIRSF" id="PIRSF000156">
    <property type="entry name" value="Pyruvate_dh_E1"/>
    <property type="match status" value="1"/>
</dbReference>
<proteinExistence type="predicted"/>
<dbReference type="PANTHER" id="PTHR43825">
    <property type="entry name" value="PYRUVATE DEHYDROGENASE E1 COMPONENT"/>
    <property type="match status" value="1"/>
</dbReference>
<keyword evidence="10" id="KW-0479">Metal-binding</keyword>
<feature type="binding site" evidence="10">
    <location>
        <position position="260"/>
    </location>
    <ligand>
        <name>Mg(2+)</name>
        <dbReference type="ChEBI" id="CHEBI:18420"/>
    </ligand>
</feature>
<evidence type="ECO:0000256" key="6">
    <source>
        <dbReference type="ARBA" id="ARBA00023052"/>
    </source>
</evidence>
<feature type="domain" description="Transketolase N-terminal" evidence="11">
    <location>
        <begin position="104"/>
        <end position="296"/>
    </location>
</feature>
<feature type="binding site" evidence="10">
    <location>
        <position position="230"/>
    </location>
    <ligand>
        <name>Mg(2+)</name>
        <dbReference type="ChEBI" id="CHEBI:18420"/>
    </ligand>
</feature>
<comment type="cofactor">
    <cofactor evidence="10">
        <name>Mg(2+)</name>
        <dbReference type="ChEBI" id="CHEBI:18420"/>
    </cofactor>
</comment>
<dbReference type="SUPFAM" id="SSF52922">
    <property type="entry name" value="TK C-terminal domain-like"/>
    <property type="match status" value="1"/>
</dbReference>
<evidence type="ECO:0000256" key="8">
    <source>
        <dbReference type="ARBA" id="ARBA00051231"/>
    </source>
</evidence>
<dbReference type="InterPro" id="IPR029061">
    <property type="entry name" value="THDP-binding"/>
</dbReference>
<dbReference type="KEGG" id="mvi:X808_8580"/>
<protein>
    <recommendedName>
        <fullName evidence="4 9">Pyruvate dehydrogenase E1 component</fullName>
        <ecNumber evidence="3 9">1.2.4.1</ecNumber>
    </recommendedName>
</protein>
<dbReference type="CDD" id="cd02017">
    <property type="entry name" value="TPP_E1_EcPDC_like"/>
    <property type="match status" value="1"/>
</dbReference>
<dbReference type="FunFam" id="3.40.50.970:FF:000011">
    <property type="entry name" value="Pyruvate dehydrogenase E1 component"/>
    <property type="match status" value="1"/>
</dbReference>